<evidence type="ECO:0000313" key="3">
    <source>
        <dbReference type="Proteomes" id="UP000249008"/>
    </source>
</evidence>
<gene>
    <name evidence="2" type="ORF">NCTC12112_01929</name>
</gene>
<sequence length="54" mass="6306">MGRGKSEAKKRAKKIREKNQANLERMKELGTQLKEKESLKKLLLEKKTPRQNIA</sequence>
<feature type="region of interest" description="Disordered" evidence="1">
    <location>
        <begin position="1"/>
        <end position="24"/>
    </location>
</feature>
<accession>A0AAX2JB92</accession>
<evidence type="ECO:0008006" key="4">
    <source>
        <dbReference type="Google" id="ProtNLM"/>
    </source>
</evidence>
<organism evidence="2 3">
    <name type="scientific">Fusobacterium ulcerans</name>
    <dbReference type="NCBI Taxonomy" id="861"/>
    <lineage>
        <taxon>Bacteria</taxon>
        <taxon>Fusobacteriati</taxon>
        <taxon>Fusobacteriota</taxon>
        <taxon>Fusobacteriia</taxon>
        <taxon>Fusobacteriales</taxon>
        <taxon>Fusobacteriaceae</taxon>
        <taxon>Fusobacterium</taxon>
    </lineage>
</organism>
<protein>
    <recommendedName>
        <fullName evidence="4">MarR family transcriptional regulator</fullName>
    </recommendedName>
</protein>
<name>A0AAX2JB92_9FUSO</name>
<dbReference type="RefSeq" id="WP_005982095.1">
    <property type="nucleotide sequence ID" value="NZ_CABKNW010000005.1"/>
</dbReference>
<evidence type="ECO:0000256" key="1">
    <source>
        <dbReference type="SAM" id="MobiDB-lite"/>
    </source>
</evidence>
<reference evidence="2 3" key="1">
    <citation type="submission" date="2018-06" db="EMBL/GenBank/DDBJ databases">
        <authorList>
            <consortium name="Pathogen Informatics"/>
            <person name="Doyle S."/>
        </authorList>
    </citation>
    <scope>NUCLEOTIDE SEQUENCE [LARGE SCALE GENOMIC DNA]</scope>
    <source>
        <strain evidence="2 3">NCTC12112</strain>
    </source>
</reference>
<dbReference type="EMBL" id="LS483487">
    <property type="protein sequence ID" value="SQJ05529.1"/>
    <property type="molecule type" value="Genomic_DNA"/>
</dbReference>
<dbReference type="GeneID" id="78456412"/>
<dbReference type="Proteomes" id="UP000249008">
    <property type="component" value="Chromosome 1"/>
</dbReference>
<dbReference type="AlphaFoldDB" id="A0AAX2JB92"/>
<evidence type="ECO:0000313" key="2">
    <source>
        <dbReference type="EMBL" id="SQJ05529.1"/>
    </source>
</evidence>
<proteinExistence type="predicted"/>